<evidence type="ECO:0000256" key="1">
    <source>
        <dbReference type="ARBA" id="ARBA00005964"/>
    </source>
</evidence>
<dbReference type="Pfam" id="PF00135">
    <property type="entry name" value="COesterase"/>
    <property type="match status" value="1"/>
</dbReference>
<sequence>MDAGELVVSVESGRVRGGRSRGIRYWRGIPYAAAPTGAYRFRAPRPPEPWAGVRDARRFGPVAPQLHRGQFHGAPRRVPRSEDCLRLDVTVPETRSTSSPLPVLVWVHGGGFSVGSTREYGGVGRALAASGDVVVVSVGYRLGALGWLDLRAYSTPERPIEANLGLQDLVAALRWVRANIAAFGGDTDRVTLIGESAGAAAVTALLTMPSAQGLVAGAIAQSAPPNAVYPPDVTAAWAHEFVGLLGEIADADVESESTGEAADLLHDSDAMLLARATLALTLRAPDAYPGATCLAPVIDGEVLPERPLDAYRDGRAARVPLLIGTNDREGALFEGRIDILPTTKRRIRAVFAATRKRSRRAIKAQYPGLPERRPAADFAGDFTFWYPSIKLAERHSRYAPVFMYRFDAAPRIVTMLGLDATHGLELFPLFGLLGSRRGLAMTALGGRRMLEQLGRRMRAHWIGFAARGAPDEGWPAYDEDTRATLVFDAVDRVELDPRAERRRAWQEFVPHV</sequence>
<dbReference type="InterPro" id="IPR050309">
    <property type="entry name" value="Type-B_Carboxylest/Lipase"/>
</dbReference>
<comment type="similarity">
    <text evidence="1 3">Belongs to the type-B carboxylesterase/lipase family.</text>
</comment>
<comment type="caution">
    <text evidence="6">The sequence shown here is derived from an EMBL/GenBank/DDBJ whole genome shotgun (WGS) entry which is preliminary data.</text>
</comment>
<organism evidence="6 7">
    <name type="scientific">Agromyces atrinae</name>
    <dbReference type="NCBI Taxonomy" id="592376"/>
    <lineage>
        <taxon>Bacteria</taxon>
        <taxon>Bacillati</taxon>
        <taxon>Actinomycetota</taxon>
        <taxon>Actinomycetes</taxon>
        <taxon>Micrococcales</taxon>
        <taxon>Microbacteriaceae</taxon>
        <taxon>Agromyces</taxon>
    </lineage>
</organism>
<dbReference type="Proteomes" id="UP000292686">
    <property type="component" value="Unassembled WGS sequence"/>
</dbReference>
<evidence type="ECO:0000313" key="7">
    <source>
        <dbReference type="Proteomes" id="UP000292686"/>
    </source>
</evidence>
<dbReference type="InterPro" id="IPR019826">
    <property type="entry name" value="Carboxylesterase_B_AS"/>
</dbReference>
<dbReference type="AlphaFoldDB" id="A0A4V1R1W1"/>
<dbReference type="InterPro" id="IPR029058">
    <property type="entry name" value="AB_hydrolase_fold"/>
</dbReference>
<gene>
    <name evidence="5" type="ORF">BJ972_000087</name>
    <name evidence="6" type="ORF">ESP50_17555</name>
</gene>
<dbReference type="InterPro" id="IPR002018">
    <property type="entry name" value="CarbesteraseB"/>
</dbReference>
<dbReference type="PROSITE" id="PS00122">
    <property type="entry name" value="CARBOXYLESTERASE_B_1"/>
    <property type="match status" value="1"/>
</dbReference>
<dbReference type="Gene3D" id="3.40.50.1820">
    <property type="entry name" value="alpha/beta hydrolase"/>
    <property type="match status" value="1"/>
</dbReference>
<proteinExistence type="inferred from homology"/>
<keyword evidence="7" id="KW-1185">Reference proteome</keyword>
<feature type="domain" description="Carboxylesterase type B" evidence="4">
    <location>
        <begin position="6"/>
        <end position="501"/>
    </location>
</feature>
<dbReference type="SUPFAM" id="SSF53474">
    <property type="entry name" value="alpha/beta-Hydrolases"/>
    <property type="match status" value="1"/>
</dbReference>
<protein>
    <recommendedName>
        <fullName evidence="3">Carboxylic ester hydrolase</fullName>
        <ecNumber evidence="3">3.1.1.-</ecNumber>
    </recommendedName>
</protein>
<evidence type="ECO:0000256" key="3">
    <source>
        <dbReference type="RuleBase" id="RU361235"/>
    </source>
</evidence>
<name>A0A4V1R1W1_9MICO</name>
<dbReference type="PANTHER" id="PTHR11559">
    <property type="entry name" value="CARBOXYLESTERASE"/>
    <property type="match status" value="1"/>
</dbReference>
<dbReference type="Proteomes" id="UP000581087">
    <property type="component" value="Unassembled WGS sequence"/>
</dbReference>
<dbReference type="EC" id="3.1.1.-" evidence="3"/>
<dbReference type="RefSeq" id="WP_129177227.1">
    <property type="nucleotide sequence ID" value="NZ_JACCBI010000001.1"/>
</dbReference>
<evidence type="ECO:0000259" key="4">
    <source>
        <dbReference type="Pfam" id="PF00135"/>
    </source>
</evidence>
<dbReference type="GO" id="GO:0016787">
    <property type="term" value="F:hydrolase activity"/>
    <property type="evidence" value="ECO:0007669"/>
    <property type="project" value="UniProtKB-KW"/>
</dbReference>
<dbReference type="EMBL" id="JACCBI010000001">
    <property type="protein sequence ID" value="NYD65568.1"/>
    <property type="molecule type" value="Genomic_DNA"/>
</dbReference>
<evidence type="ECO:0000256" key="2">
    <source>
        <dbReference type="ARBA" id="ARBA00022801"/>
    </source>
</evidence>
<dbReference type="EMBL" id="SDPM01000014">
    <property type="protein sequence ID" value="RXZ85036.1"/>
    <property type="molecule type" value="Genomic_DNA"/>
</dbReference>
<dbReference type="OrthoDB" id="3199405at2"/>
<keyword evidence="2 3" id="KW-0378">Hydrolase</keyword>
<reference evidence="6 7" key="1">
    <citation type="submission" date="2019-01" db="EMBL/GenBank/DDBJ databases">
        <title>Agromyces.</title>
        <authorList>
            <person name="Li J."/>
        </authorList>
    </citation>
    <scope>NUCLEOTIDE SEQUENCE [LARGE SCALE GENOMIC DNA]</scope>
    <source>
        <strain evidence="6 7">DSM 23870</strain>
    </source>
</reference>
<evidence type="ECO:0000313" key="5">
    <source>
        <dbReference type="EMBL" id="NYD65568.1"/>
    </source>
</evidence>
<evidence type="ECO:0000313" key="8">
    <source>
        <dbReference type="Proteomes" id="UP000581087"/>
    </source>
</evidence>
<evidence type="ECO:0000313" key="6">
    <source>
        <dbReference type="EMBL" id="RXZ85036.1"/>
    </source>
</evidence>
<accession>A0A4V1R1W1</accession>
<reference evidence="5 8" key="2">
    <citation type="submission" date="2020-07" db="EMBL/GenBank/DDBJ databases">
        <title>Sequencing the genomes of 1000 actinobacteria strains.</title>
        <authorList>
            <person name="Klenk H.-P."/>
        </authorList>
    </citation>
    <scope>NUCLEOTIDE SEQUENCE [LARGE SCALE GENOMIC DNA]</scope>
    <source>
        <strain evidence="5 8">DSM 23870</strain>
    </source>
</reference>